<dbReference type="STRING" id="1276220.STAIW_v1c02020"/>
<feature type="domain" description="N-acetyltransferase" evidence="1">
    <location>
        <begin position="1"/>
        <end position="134"/>
    </location>
</feature>
<dbReference type="EMBL" id="CP005074">
    <property type="protein sequence ID" value="AGR40879.1"/>
    <property type="molecule type" value="Genomic_DNA"/>
</dbReference>
<keyword evidence="3" id="KW-1185">Reference proteome</keyword>
<dbReference type="InterPro" id="IPR000182">
    <property type="entry name" value="GNAT_dom"/>
</dbReference>
<name>S5LT61_9MOLU</name>
<dbReference type="Gene3D" id="3.40.630.30">
    <property type="match status" value="1"/>
</dbReference>
<dbReference type="InterPro" id="IPR016181">
    <property type="entry name" value="Acyl_CoA_acyltransferase"/>
</dbReference>
<dbReference type="AlphaFoldDB" id="S5LT61"/>
<dbReference type="Proteomes" id="UP000014984">
    <property type="component" value="Chromosome"/>
</dbReference>
<organism evidence="2 3">
    <name type="scientific">Spiroplasma taiwanense CT-1</name>
    <dbReference type="NCBI Taxonomy" id="1276220"/>
    <lineage>
        <taxon>Bacteria</taxon>
        <taxon>Bacillati</taxon>
        <taxon>Mycoplasmatota</taxon>
        <taxon>Mollicutes</taxon>
        <taxon>Entomoplasmatales</taxon>
        <taxon>Spiroplasmataceae</taxon>
        <taxon>Spiroplasma</taxon>
    </lineage>
</organism>
<dbReference type="RefSeq" id="WP_020834018.1">
    <property type="nucleotide sequence ID" value="NC_021846.1"/>
</dbReference>
<protein>
    <submittedName>
        <fullName evidence="2">Acetyltransferase, GNAT family protein</fullName>
    </submittedName>
</protein>
<dbReference type="PATRIC" id="fig|1276220.3.peg.205"/>
<dbReference type="GO" id="GO:0016747">
    <property type="term" value="F:acyltransferase activity, transferring groups other than amino-acyl groups"/>
    <property type="evidence" value="ECO:0007669"/>
    <property type="project" value="InterPro"/>
</dbReference>
<dbReference type="eggNOG" id="COG2153">
    <property type="taxonomic scope" value="Bacteria"/>
</dbReference>
<evidence type="ECO:0000313" key="3">
    <source>
        <dbReference type="Proteomes" id="UP000014984"/>
    </source>
</evidence>
<dbReference type="PROSITE" id="PS51186">
    <property type="entry name" value="GNAT"/>
    <property type="match status" value="1"/>
</dbReference>
<dbReference type="SUPFAM" id="SSF55729">
    <property type="entry name" value="Acyl-CoA N-acyltransferases (Nat)"/>
    <property type="match status" value="1"/>
</dbReference>
<evidence type="ECO:0000313" key="2">
    <source>
        <dbReference type="EMBL" id="AGR40879.1"/>
    </source>
</evidence>
<accession>S5LT61</accession>
<proteinExistence type="predicted"/>
<evidence type="ECO:0000259" key="1">
    <source>
        <dbReference type="PROSITE" id="PS51186"/>
    </source>
</evidence>
<keyword evidence="2" id="KW-0808">Transferase</keyword>
<dbReference type="Pfam" id="PF13673">
    <property type="entry name" value="Acetyltransf_10"/>
    <property type="match status" value="1"/>
</dbReference>
<dbReference type="KEGG" id="stai:STAIW_v1c02020"/>
<sequence length="134" mass="16286">MMFFLEAKKIRDVVFVKEQECPINEEFDKYDNVSYHIVGFLNKKPVCCAKILKKKDEKWYLGRIAVLKENRDQNLVFDLMKYLIEFFIKNINQKELYLNAQIYALNFYKKLNFNEIGETFFEANIEHIKMVRFF</sequence>
<reference evidence="2 3" key="1">
    <citation type="journal article" date="2013" name="Genome Biol. Evol.">
        <title>Comparison of metabolic capacities and inference of gene content evolution in mosquito-associated Spiroplasma diminutum and S. taiwanense.</title>
        <authorList>
            <person name="Lo W.S."/>
            <person name="Ku C."/>
            <person name="Chen L.L."/>
            <person name="Chang T.H."/>
            <person name="Kuo C.H."/>
        </authorList>
    </citation>
    <scope>NUCLEOTIDE SEQUENCE [LARGE SCALE GENOMIC DNA]</scope>
    <source>
        <strain evidence="2">CT-1</strain>
    </source>
</reference>
<dbReference type="OrthoDB" id="9796171at2"/>
<gene>
    <name evidence="2" type="ORF">STAIW_v1c02020</name>
</gene>
<dbReference type="HOGENOM" id="CLU_056607_6_2_14"/>